<name>A0A4U3MFS8_9ACTN</name>
<dbReference type="PANTHER" id="PTHR32419:SF6">
    <property type="entry name" value="GLUTATHIONE S-TRANSFERASE OMEGA-LIKE 1-RELATED"/>
    <property type="match status" value="1"/>
</dbReference>
<proteinExistence type="predicted"/>
<dbReference type="PROSITE" id="PS50405">
    <property type="entry name" value="GST_CTER"/>
    <property type="match status" value="1"/>
</dbReference>
<dbReference type="Gene3D" id="3.40.30.10">
    <property type="entry name" value="Glutaredoxin"/>
    <property type="match status" value="1"/>
</dbReference>
<feature type="domain" description="GST C-terminal" evidence="1">
    <location>
        <begin position="166"/>
        <end position="292"/>
    </location>
</feature>
<keyword evidence="2" id="KW-0808">Transferase</keyword>
<dbReference type="InterPro" id="IPR004045">
    <property type="entry name" value="Glutathione_S-Trfase_N"/>
</dbReference>
<dbReference type="Pfam" id="PF13410">
    <property type="entry name" value="GST_C_2"/>
    <property type="match status" value="1"/>
</dbReference>
<dbReference type="EMBL" id="SZQA01000015">
    <property type="protein sequence ID" value="TKK87610.1"/>
    <property type="molecule type" value="Genomic_DNA"/>
</dbReference>
<dbReference type="Proteomes" id="UP000308705">
    <property type="component" value="Unassembled WGS sequence"/>
</dbReference>
<protein>
    <submittedName>
        <fullName evidence="2">Glutathione S-transferase</fullName>
    </submittedName>
</protein>
<dbReference type="AlphaFoldDB" id="A0A4U3MFS8"/>
<evidence type="ECO:0000259" key="1">
    <source>
        <dbReference type="PROSITE" id="PS50405"/>
    </source>
</evidence>
<dbReference type="InterPro" id="IPR010987">
    <property type="entry name" value="Glutathione-S-Trfase_C-like"/>
</dbReference>
<comment type="caution">
    <text evidence="2">The sequence shown here is derived from an EMBL/GenBank/DDBJ whole genome shotgun (WGS) entry which is preliminary data.</text>
</comment>
<dbReference type="SUPFAM" id="SSF47616">
    <property type="entry name" value="GST C-terminal domain-like"/>
    <property type="match status" value="1"/>
</dbReference>
<dbReference type="GO" id="GO:0004364">
    <property type="term" value="F:glutathione transferase activity"/>
    <property type="evidence" value="ECO:0007669"/>
    <property type="project" value="InterPro"/>
</dbReference>
<accession>A0A4U3MFS8</accession>
<dbReference type="Gene3D" id="1.20.1050.10">
    <property type="match status" value="1"/>
</dbReference>
<reference evidence="2 3" key="1">
    <citation type="submission" date="2019-04" db="EMBL/GenBank/DDBJ databases">
        <title>Herbidospora sp. NEAU-GS14.nov., a novel actinomycete isolated from soil.</title>
        <authorList>
            <person name="Han L."/>
        </authorList>
    </citation>
    <scope>NUCLEOTIDE SEQUENCE [LARGE SCALE GENOMIC DNA]</scope>
    <source>
        <strain evidence="2 3">NEAU-GS14</strain>
    </source>
</reference>
<dbReference type="InterPro" id="IPR016639">
    <property type="entry name" value="GST_Omega/GSH"/>
</dbReference>
<dbReference type="PANTHER" id="PTHR32419">
    <property type="entry name" value="GLUTATHIONYL-HYDROQUINONE REDUCTASE"/>
    <property type="match status" value="1"/>
</dbReference>
<dbReference type="SUPFAM" id="SSF52833">
    <property type="entry name" value="Thioredoxin-like"/>
    <property type="match status" value="1"/>
</dbReference>
<dbReference type="OrthoDB" id="9769158at2"/>
<keyword evidence="3" id="KW-1185">Reference proteome</keyword>
<organism evidence="2 3">
    <name type="scientific">Herbidospora galbida</name>
    <dbReference type="NCBI Taxonomy" id="2575442"/>
    <lineage>
        <taxon>Bacteria</taxon>
        <taxon>Bacillati</taxon>
        <taxon>Actinomycetota</taxon>
        <taxon>Actinomycetes</taxon>
        <taxon>Streptosporangiales</taxon>
        <taxon>Streptosporangiaceae</taxon>
        <taxon>Herbidospora</taxon>
    </lineage>
</organism>
<evidence type="ECO:0000313" key="3">
    <source>
        <dbReference type="Proteomes" id="UP000308705"/>
    </source>
</evidence>
<dbReference type="InterPro" id="IPR036282">
    <property type="entry name" value="Glutathione-S-Trfase_C_sf"/>
</dbReference>
<evidence type="ECO:0000313" key="2">
    <source>
        <dbReference type="EMBL" id="TKK87610.1"/>
    </source>
</evidence>
<dbReference type="InterPro" id="IPR036249">
    <property type="entry name" value="Thioredoxin-like_sf"/>
</dbReference>
<sequence length="310" mass="34623">MTTHAPAYAGPVDVAAHGPYGPGRLDRVSDRPVYPFQGRITADGSSGFPAEPGRYHLYLAYVCPWAQRVAIIRDLAGLQDVVSLSYVDDARDSRGWAFRENRGPDPVNGFRFLSEAYEATEPGYPGHISVPTLWDRQTGTVVSNDYPEIPIDLGTQFAGDGLDLYPEDRRTEIIALDEEIARDLSHAAHGVGRATTQDDYEARRAAVVAALDRFDARLADRRFLFGDDLTASDVQLFVALVRYDLLTNPRNGISERRVADFPNLWRYTRDLYEIPAFRETTDFAAFRPAGPIEHPDDGVTRLAVEPRPIW</sequence>
<dbReference type="GO" id="GO:0005737">
    <property type="term" value="C:cytoplasm"/>
    <property type="evidence" value="ECO:0007669"/>
    <property type="project" value="TreeGrafter"/>
</dbReference>
<dbReference type="Pfam" id="PF13409">
    <property type="entry name" value="GST_N_2"/>
    <property type="match status" value="1"/>
</dbReference>
<gene>
    <name evidence="2" type="ORF">FDA94_17470</name>
</gene>
<dbReference type="RefSeq" id="WP_137248127.1">
    <property type="nucleotide sequence ID" value="NZ_SZQA01000015.1"/>
</dbReference>